<feature type="transmembrane region" description="Helical" evidence="7">
    <location>
        <begin position="131"/>
        <end position="149"/>
    </location>
</feature>
<dbReference type="RefSeq" id="WP_176431562.1">
    <property type="nucleotide sequence ID" value="NZ_FZOJ01000042.1"/>
</dbReference>
<dbReference type="GO" id="GO:0005886">
    <property type="term" value="C:plasma membrane"/>
    <property type="evidence" value="ECO:0007669"/>
    <property type="project" value="UniProtKB-SubCell"/>
</dbReference>
<proteinExistence type="predicted"/>
<evidence type="ECO:0000313" key="10">
    <source>
        <dbReference type="Proteomes" id="UP000198304"/>
    </source>
</evidence>
<evidence type="ECO:0000256" key="2">
    <source>
        <dbReference type="ARBA" id="ARBA00022448"/>
    </source>
</evidence>
<dbReference type="Pfam" id="PF04290">
    <property type="entry name" value="DctQ"/>
    <property type="match status" value="1"/>
</dbReference>
<keyword evidence="4 7" id="KW-0812">Transmembrane</keyword>
<dbReference type="EMBL" id="FZOJ01000042">
    <property type="protein sequence ID" value="SNT12272.1"/>
    <property type="molecule type" value="Genomic_DNA"/>
</dbReference>
<keyword evidence="10" id="KW-1185">Reference proteome</keyword>
<keyword evidence="5 7" id="KW-1133">Transmembrane helix</keyword>
<dbReference type="InterPro" id="IPR055348">
    <property type="entry name" value="DctQ"/>
</dbReference>
<feature type="domain" description="Tripartite ATP-independent periplasmic transporters DctQ component" evidence="8">
    <location>
        <begin position="27"/>
        <end position="157"/>
    </location>
</feature>
<keyword evidence="6 7" id="KW-0472">Membrane</keyword>
<evidence type="ECO:0000313" key="9">
    <source>
        <dbReference type="EMBL" id="SNT12272.1"/>
    </source>
</evidence>
<gene>
    <name evidence="9" type="ORF">SAMN05446037_104211</name>
</gene>
<dbReference type="Proteomes" id="UP000198304">
    <property type="component" value="Unassembled WGS sequence"/>
</dbReference>
<evidence type="ECO:0000259" key="8">
    <source>
        <dbReference type="Pfam" id="PF04290"/>
    </source>
</evidence>
<organism evidence="9 10">
    <name type="scientific">Anaerovirgula multivorans</name>
    <dbReference type="NCBI Taxonomy" id="312168"/>
    <lineage>
        <taxon>Bacteria</taxon>
        <taxon>Bacillati</taxon>
        <taxon>Bacillota</taxon>
        <taxon>Clostridia</taxon>
        <taxon>Peptostreptococcales</taxon>
        <taxon>Natronincolaceae</taxon>
        <taxon>Anaerovirgula</taxon>
    </lineage>
</organism>
<evidence type="ECO:0000256" key="7">
    <source>
        <dbReference type="SAM" id="Phobius"/>
    </source>
</evidence>
<evidence type="ECO:0000256" key="3">
    <source>
        <dbReference type="ARBA" id="ARBA00022475"/>
    </source>
</evidence>
<evidence type="ECO:0000256" key="4">
    <source>
        <dbReference type="ARBA" id="ARBA00022692"/>
    </source>
</evidence>
<evidence type="ECO:0000256" key="5">
    <source>
        <dbReference type="ARBA" id="ARBA00022989"/>
    </source>
</evidence>
<evidence type="ECO:0000256" key="1">
    <source>
        <dbReference type="ARBA" id="ARBA00004651"/>
    </source>
</evidence>
<comment type="subcellular location">
    <subcellularLocation>
        <location evidence="1">Cell membrane</location>
        <topology evidence="1">Multi-pass membrane protein</topology>
    </subcellularLocation>
</comment>
<keyword evidence="2" id="KW-0813">Transport</keyword>
<feature type="transmembrane region" description="Helical" evidence="7">
    <location>
        <begin position="50"/>
        <end position="67"/>
    </location>
</feature>
<keyword evidence="3" id="KW-1003">Cell membrane</keyword>
<name>A0A239K3M6_9FIRM</name>
<reference evidence="9 10" key="1">
    <citation type="submission" date="2017-06" db="EMBL/GenBank/DDBJ databases">
        <authorList>
            <person name="Kim H.J."/>
            <person name="Triplett B.A."/>
        </authorList>
    </citation>
    <scope>NUCLEOTIDE SEQUENCE [LARGE SCALE GENOMIC DNA]</scope>
    <source>
        <strain evidence="9 10">SCA</strain>
    </source>
</reference>
<dbReference type="AlphaFoldDB" id="A0A239K3M6"/>
<feature type="transmembrane region" description="Helical" evidence="7">
    <location>
        <begin position="15"/>
        <end position="38"/>
    </location>
</feature>
<sequence length="164" mass="18915">MNKLLSYFDKGVEKIINLLATISMVIILAVVFLQVVARKFHFSIGGLEELPTYMMLVVTWLTASMLVKKKNQISLNLINVFIKNGKILAFIKIFTYIVVDISICILAYLMYNLAMYNFSMNYMTSSLRMPYGLLMLLVCFSCLVMIVYYTKDIITTAKEVKQWK</sequence>
<accession>A0A239K3M6</accession>
<feature type="transmembrane region" description="Helical" evidence="7">
    <location>
        <begin position="87"/>
        <end position="111"/>
    </location>
</feature>
<protein>
    <submittedName>
        <fullName evidence="9">TRAP-type C4-dicarboxylate transport system, small permease component</fullName>
    </submittedName>
</protein>
<evidence type="ECO:0000256" key="6">
    <source>
        <dbReference type="ARBA" id="ARBA00023136"/>
    </source>
</evidence>